<comment type="caution">
    <text evidence="1">The sequence shown here is derived from an EMBL/GenBank/DDBJ whole genome shotgun (WGS) entry which is preliminary data.</text>
</comment>
<keyword evidence="2" id="KW-1185">Reference proteome</keyword>
<evidence type="ECO:0000313" key="2">
    <source>
        <dbReference type="Proteomes" id="UP000305041"/>
    </source>
</evidence>
<sequence>MSFGSVLRRTLFGGVVALVNPVASSAYPVDCAILLCLAGGWPASAECSHARAVFIRRITPWPIEPPLQIWRCPMGVAQNEDLTRPLLERVQKVALAKASASPQVAKTVFRDGKPSVGKAIAAQIIDASATGTADIDISDPAFDFVRSLRVYHMEFRQRRTRDDCNRTDSSRLGVYGQQGGFAWRHHNLRSGYSAGSQPIRSLSWNAPPQSAVHRVRRGGDCPNIRFRAVGVYWEDFEGAPGYEEVRY</sequence>
<name>A0ABY2UPB2_9RHOB</name>
<protein>
    <submittedName>
        <fullName evidence="1">Uncharacterized protein</fullName>
    </submittedName>
</protein>
<reference evidence="1 2" key="1">
    <citation type="submission" date="2019-05" db="EMBL/GenBank/DDBJ databases">
        <title>Draft genome sequence of Pelagicola sp. DSW4-44.</title>
        <authorList>
            <person name="Oh J."/>
        </authorList>
    </citation>
    <scope>NUCLEOTIDE SEQUENCE [LARGE SCALE GENOMIC DNA]</scope>
    <source>
        <strain evidence="1 2">DSW4-44</strain>
    </source>
</reference>
<dbReference type="EMBL" id="VAUA01000015">
    <property type="protein sequence ID" value="TLP55539.1"/>
    <property type="molecule type" value="Genomic_DNA"/>
</dbReference>
<proteinExistence type="predicted"/>
<organism evidence="1 2">
    <name type="scientific">Parasedimentitalea maritima</name>
    <dbReference type="NCBI Taxonomy" id="2578117"/>
    <lineage>
        <taxon>Bacteria</taxon>
        <taxon>Pseudomonadati</taxon>
        <taxon>Pseudomonadota</taxon>
        <taxon>Alphaproteobacteria</taxon>
        <taxon>Rhodobacterales</taxon>
        <taxon>Paracoccaceae</taxon>
        <taxon>Parasedimentitalea</taxon>
    </lineage>
</organism>
<gene>
    <name evidence="1" type="ORF">FEE96_22395</name>
</gene>
<evidence type="ECO:0000313" key="1">
    <source>
        <dbReference type="EMBL" id="TLP55539.1"/>
    </source>
</evidence>
<dbReference type="Proteomes" id="UP000305041">
    <property type="component" value="Unassembled WGS sequence"/>
</dbReference>
<accession>A0ABY2UPB2</accession>